<proteinExistence type="predicted"/>
<comment type="caution">
    <text evidence="1">The sequence shown here is derived from an EMBL/GenBank/DDBJ whole genome shotgun (WGS) entry which is preliminary data.</text>
</comment>
<gene>
    <name evidence="1" type="ORF">E7272_07505</name>
</gene>
<sequence length="109" mass="12657">MREPRVLLAVCTYDEMVLCLSDCDNDELQKICETVYANNQEGIGKYWYEVAEELYPECYFKQLVDNGGPTDHYILNELITENIAHCEDITISAVISTVEELNDWTRNIR</sequence>
<evidence type="ECO:0000313" key="2">
    <source>
        <dbReference type="Proteomes" id="UP000766246"/>
    </source>
</evidence>
<name>A0A927UD31_9FIRM</name>
<dbReference type="Proteomes" id="UP000766246">
    <property type="component" value="Unassembled WGS sequence"/>
</dbReference>
<evidence type="ECO:0000313" key="1">
    <source>
        <dbReference type="EMBL" id="MBE5919677.1"/>
    </source>
</evidence>
<dbReference type="AlphaFoldDB" id="A0A927UD31"/>
<dbReference type="EMBL" id="SVER01000017">
    <property type="protein sequence ID" value="MBE5919677.1"/>
    <property type="molecule type" value="Genomic_DNA"/>
</dbReference>
<reference evidence="1" key="1">
    <citation type="submission" date="2019-04" db="EMBL/GenBank/DDBJ databases">
        <title>Evolution of Biomass-Degrading Anaerobic Consortia Revealed by Metagenomics.</title>
        <authorList>
            <person name="Peng X."/>
        </authorList>
    </citation>
    <scope>NUCLEOTIDE SEQUENCE</scope>
    <source>
        <strain evidence="1">SIG311</strain>
    </source>
</reference>
<organism evidence="1 2">
    <name type="scientific">Pseudobutyrivibrio ruminis</name>
    <dbReference type="NCBI Taxonomy" id="46206"/>
    <lineage>
        <taxon>Bacteria</taxon>
        <taxon>Bacillati</taxon>
        <taxon>Bacillota</taxon>
        <taxon>Clostridia</taxon>
        <taxon>Lachnospirales</taxon>
        <taxon>Lachnospiraceae</taxon>
        <taxon>Pseudobutyrivibrio</taxon>
    </lineage>
</organism>
<accession>A0A927UD31</accession>
<protein>
    <submittedName>
        <fullName evidence="1">Uncharacterized protein</fullName>
    </submittedName>
</protein>